<dbReference type="AlphaFoldDB" id="A0AAN8BB38"/>
<protein>
    <submittedName>
        <fullName evidence="2">Uncharacterized protein</fullName>
    </submittedName>
</protein>
<reference evidence="2 3" key="1">
    <citation type="journal article" date="2023" name="Mol. Biol. Evol.">
        <title>Genomics of Secondarily Temperate Adaptation in the Only Non-Antarctic Icefish.</title>
        <authorList>
            <person name="Rivera-Colon A.G."/>
            <person name="Rayamajhi N."/>
            <person name="Minhas B.F."/>
            <person name="Madrigal G."/>
            <person name="Bilyk K.T."/>
            <person name="Yoon V."/>
            <person name="Hune M."/>
            <person name="Gregory S."/>
            <person name="Cheng C.H.C."/>
            <person name="Catchen J.M."/>
        </authorList>
    </citation>
    <scope>NUCLEOTIDE SEQUENCE [LARGE SCALE GENOMIC DNA]</scope>
    <source>
        <strain evidence="2">JC2023a</strain>
    </source>
</reference>
<dbReference type="Proteomes" id="UP001335648">
    <property type="component" value="Unassembled WGS sequence"/>
</dbReference>
<name>A0AAN8BB38_9TELE</name>
<gene>
    <name evidence="2" type="ORF">CesoFtcFv8_020596</name>
</gene>
<comment type="caution">
    <text evidence="2">The sequence shown here is derived from an EMBL/GenBank/DDBJ whole genome shotgun (WGS) entry which is preliminary data.</text>
</comment>
<sequence length="96" mass="10250">MSVGVPATRCGNVSADEKTPQQQGAPKLAFLLTTAKETSISNTTVTTPTEGHVLCAELTEDGVGWMFLEEPGESYSCDCFFRMAHFSPDIPAPAEP</sequence>
<accession>A0AAN8BB38</accession>
<feature type="region of interest" description="Disordered" evidence="1">
    <location>
        <begin position="1"/>
        <end position="25"/>
    </location>
</feature>
<keyword evidence="3" id="KW-1185">Reference proteome</keyword>
<evidence type="ECO:0000256" key="1">
    <source>
        <dbReference type="SAM" id="MobiDB-lite"/>
    </source>
</evidence>
<dbReference type="EMBL" id="JAULUE010002062">
    <property type="protein sequence ID" value="KAK5881960.1"/>
    <property type="molecule type" value="Genomic_DNA"/>
</dbReference>
<organism evidence="2 3">
    <name type="scientific">Champsocephalus esox</name>
    <name type="common">pike icefish</name>
    <dbReference type="NCBI Taxonomy" id="159716"/>
    <lineage>
        <taxon>Eukaryota</taxon>
        <taxon>Metazoa</taxon>
        <taxon>Chordata</taxon>
        <taxon>Craniata</taxon>
        <taxon>Vertebrata</taxon>
        <taxon>Euteleostomi</taxon>
        <taxon>Actinopterygii</taxon>
        <taxon>Neopterygii</taxon>
        <taxon>Teleostei</taxon>
        <taxon>Neoteleostei</taxon>
        <taxon>Acanthomorphata</taxon>
        <taxon>Eupercaria</taxon>
        <taxon>Perciformes</taxon>
        <taxon>Notothenioidei</taxon>
        <taxon>Channichthyidae</taxon>
        <taxon>Champsocephalus</taxon>
    </lineage>
</organism>
<evidence type="ECO:0000313" key="2">
    <source>
        <dbReference type="EMBL" id="KAK5881960.1"/>
    </source>
</evidence>
<proteinExistence type="predicted"/>
<evidence type="ECO:0000313" key="3">
    <source>
        <dbReference type="Proteomes" id="UP001335648"/>
    </source>
</evidence>